<gene>
    <name evidence="1" type="ORF">GDO86_008944</name>
</gene>
<proteinExistence type="predicted"/>
<protein>
    <recommendedName>
        <fullName evidence="3">A-kinase-interacting protein 1</fullName>
    </recommendedName>
</protein>
<reference evidence="1" key="1">
    <citation type="thesis" date="2020" institute="ProQuest LLC" country="789 East Eisenhower Parkway, Ann Arbor, MI, USA">
        <title>Comparative Genomics and Chromosome Evolution.</title>
        <authorList>
            <person name="Mudd A.B."/>
        </authorList>
    </citation>
    <scope>NUCLEOTIDE SEQUENCE</scope>
    <source>
        <strain evidence="1">Female2</strain>
        <tissue evidence="1">Blood</tissue>
    </source>
</reference>
<keyword evidence="2" id="KW-1185">Reference proteome</keyword>
<sequence length="168" mass="19092">MDGRYRRMENSLKETANLGRQVLERARRREVNWVPPCDHGSQGDAVTEVEHHSANLKEAFDAMDDFMRHATQRCTKYHSCLPCHTLTHQEVAHRCRFHRRKFTGTQDLSKCGLERRLNPISTQDEPRDISIEVAPGTYSVSAGSPNAEKQTCVVNISPGQTVDITFTL</sequence>
<accession>A0A8T2IZR9</accession>
<dbReference type="AlphaFoldDB" id="A0A8T2IZR9"/>
<dbReference type="GO" id="GO:0005654">
    <property type="term" value="C:nucleoplasm"/>
    <property type="evidence" value="ECO:0007669"/>
    <property type="project" value="TreeGrafter"/>
</dbReference>
<evidence type="ECO:0000313" key="2">
    <source>
        <dbReference type="Proteomes" id="UP000812440"/>
    </source>
</evidence>
<dbReference type="InterPro" id="IPR033214">
    <property type="entry name" value="AKIP1"/>
</dbReference>
<dbReference type="EMBL" id="JAACNH010000007">
    <property type="protein sequence ID" value="KAG8438455.1"/>
    <property type="molecule type" value="Genomic_DNA"/>
</dbReference>
<dbReference type="PANTHER" id="PTHR14330">
    <property type="entry name" value="A-KINASE-INTERACTING PROTEIN 1"/>
    <property type="match status" value="1"/>
</dbReference>
<dbReference type="OrthoDB" id="5945634at2759"/>
<name>A0A8T2IZR9_9PIPI</name>
<dbReference type="PANTHER" id="PTHR14330:SF2">
    <property type="entry name" value="A-KINASE-INTERACTING PROTEIN 1"/>
    <property type="match status" value="1"/>
</dbReference>
<dbReference type="GO" id="GO:1901222">
    <property type="term" value="P:regulation of non-canonical NF-kappaB signal transduction"/>
    <property type="evidence" value="ECO:0007669"/>
    <property type="project" value="InterPro"/>
</dbReference>
<comment type="caution">
    <text evidence="1">The sequence shown here is derived from an EMBL/GenBank/DDBJ whole genome shotgun (WGS) entry which is preliminary data.</text>
</comment>
<organism evidence="1 2">
    <name type="scientific">Hymenochirus boettgeri</name>
    <name type="common">Congo dwarf clawed frog</name>
    <dbReference type="NCBI Taxonomy" id="247094"/>
    <lineage>
        <taxon>Eukaryota</taxon>
        <taxon>Metazoa</taxon>
        <taxon>Chordata</taxon>
        <taxon>Craniata</taxon>
        <taxon>Vertebrata</taxon>
        <taxon>Euteleostomi</taxon>
        <taxon>Amphibia</taxon>
        <taxon>Batrachia</taxon>
        <taxon>Anura</taxon>
        <taxon>Pipoidea</taxon>
        <taxon>Pipidae</taxon>
        <taxon>Pipinae</taxon>
        <taxon>Hymenochirus</taxon>
    </lineage>
</organism>
<dbReference type="Proteomes" id="UP000812440">
    <property type="component" value="Chromosome 4"/>
</dbReference>
<evidence type="ECO:0000313" key="1">
    <source>
        <dbReference type="EMBL" id="KAG8438455.1"/>
    </source>
</evidence>
<evidence type="ECO:0008006" key="3">
    <source>
        <dbReference type="Google" id="ProtNLM"/>
    </source>
</evidence>